<gene>
    <name evidence="1" type="ORF">L6452_15059</name>
</gene>
<dbReference type="EMBL" id="CM042050">
    <property type="protein sequence ID" value="KAI3735553.1"/>
    <property type="molecule type" value="Genomic_DNA"/>
</dbReference>
<evidence type="ECO:0000313" key="2">
    <source>
        <dbReference type="Proteomes" id="UP001055879"/>
    </source>
</evidence>
<organism evidence="1 2">
    <name type="scientific">Arctium lappa</name>
    <name type="common">Greater burdock</name>
    <name type="synonym">Lappa major</name>
    <dbReference type="NCBI Taxonomy" id="4217"/>
    <lineage>
        <taxon>Eukaryota</taxon>
        <taxon>Viridiplantae</taxon>
        <taxon>Streptophyta</taxon>
        <taxon>Embryophyta</taxon>
        <taxon>Tracheophyta</taxon>
        <taxon>Spermatophyta</taxon>
        <taxon>Magnoliopsida</taxon>
        <taxon>eudicotyledons</taxon>
        <taxon>Gunneridae</taxon>
        <taxon>Pentapetalae</taxon>
        <taxon>asterids</taxon>
        <taxon>campanulids</taxon>
        <taxon>Asterales</taxon>
        <taxon>Asteraceae</taxon>
        <taxon>Carduoideae</taxon>
        <taxon>Cardueae</taxon>
        <taxon>Arctiinae</taxon>
        <taxon>Arctium</taxon>
    </lineage>
</organism>
<protein>
    <submittedName>
        <fullName evidence="1">Uncharacterized protein</fullName>
    </submittedName>
</protein>
<keyword evidence="2" id="KW-1185">Reference proteome</keyword>
<reference evidence="2" key="1">
    <citation type="journal article" date="2022" name="Mol. Ecol. Resour.">
        <title>The genomes of chicory, endive, great burdock and yacon provide insights into Asteraceae palaeo-polyploidization history and plant inulin production.</title>
        <authorList>
            <person name="Fan W."/>
            <person name="Wang S."/>
            <person name="Wang H."/>
            <person name="Wang A."/>
            <person name="Jiang F."/>
            <person name="Liu H."/>
            <person name="Zhao H."/>
            <person name="Xu D."/>
            <person name="Zhang Y."/>
        </authorList>
    </citation>
    <scope>NUCLEOTIDE SEQUENCE [LARGE SCALE GENOMIC DNA]</scope>
    <source>
        <strain evidence="2">cv. Niubang</strain>
    </source>
</reference>
<dbReference type="Proteomes" id="UP001055879">
    <property type="component" value="Linkage Group LG04"/>
</dbReference>
<reference evidence="1 2" key="2">
    <citation type="journal article" date="2022" name="Mol. Ecol. Resour.">
        <title>The genomes of chicory, endive, great burdock and yacon provide insights into Asteraceae paleo-polyploidization history and plant inulin production.</title>
        <authorList>
            <person name="Fan W."/>
            <person name="Wang S."/>
            <person name="Wang H."/>
            <person name="Wang A."/>
            <person name="Jiang F."/>
            <person name="Liu H."/>
            <person name="Zhao H."/>
            <person name="Xu D."/>
            <person name="Zhang Y."/>
        </authorList>
    </citation>
    <scope>NUCLEOTIDE SEQUENCE [LARGE SCALE GENOMIC DNA]</scope>
    <source>
        <strain evidence="2">cv. Niubang</strain>
    </source>
</reference>
<sequence length="93" mass="10345">MFPYNMPIPTSLLAYADPDSECIRGYIESIVQPEPMGPSKTQALEERNDSMLQANESLILAYIGRLEVADESSDTETEWDSADTAHDDDSDDD</sequence>
<name>A0ACB9CMU5_ARCLA</name>
<evidence type="ECO:0000313" key="1">
    <source>
        <dbReference type="EMBL" id="KAI3735553.1"/>
    </source>
</evidence>
<proteinExistence type="predicted"/>
<comment type="caution">
    <text evidence="1">The sequence shown here is derived from an EMBL/GenBank/DDBJ whole genome shotgun (WGS) entry which is preliminary data.</text>
</comment>
<accession>A0ACB9CMU5</accession>